<gene>
    <name evidence="2" type="ORF">CUB97_05305</name>
</gene>
<keyword evidence="1" id="KW-0472">Membrane</keyword>
<dbReference type="Proteomes" id="UP000228641">
    <property type="component" value="Unassembled WGS sequence"/>
</dbReference>
<keyword evidence="1" id="KW-0812">Transmembrane</keyword>
<name>A0A2M8M926_PREIN</name>
<reference evidence="2 3" key="1">
    <citation type="submission" date="2017-11" db="EMBL/GenBank/DDBJ databases">
        <title>Genome sequencing of Prevotella intermedia KCOM 1779.</title>
        <authorList>
            <person name="Kook J.-K."/>
            <person name="Park S.-N."/>
            <person name="Lim Y.K."/>
        </authorList>
    </citation>
    <scope>NUCLEOTIDE SEQUENCE [LARGE SCALE GENOMIC DNA]</scope>
    <source>
        <strain evidence="2 3">KCOM 1779</strain>
    </source>
</reference>
<comment type="caution">
    <text evidence="2">The sequence shown here is derived from an EMBL/GenBank/DDBJ whole genome shotgun (WGS) entry which is preliminary data.</text>
</comment>
<sequence>MAVERTNAVGISCKRLRNMRGRLTYLLHCGFGQVPQNVDKFASTFFRIWSFLVFIEYSVFVQSNFYYGE</sequence>
<feature type="transmembrane region" description="Helical" evidence="1">
    <location>
        <begin position="48"/>
        <end position="67"/>
    </location>
</feature>
<keyword evidence="1" id="KW-1133">Transmembrane helix</keyword>
<evidence type="ECO:0000313" key="2">
    <source>
        <dbReference type="EMBL" id="PJF00714.1"/>
    </source>
</evidence>
<organism evidence="2 3">
    <name type="scientific">Prevotella intermedia</name>
    <dbReference type="NCBI Taxonomy" id="28131"/>
    <lineage>
        <taxon>Bacteria</taxon>
        <taxon>Pseudomonadati</taxon>
        <taxon>Bacteroidota</taxon>
        <taxon>Bacteroidia</taxon>
        <taxon>Bacteroidales</taxon>
        <taxon>Prevotellaceae</taxon>
        <taxon>Prevotella</taxon>
    </lineage>
</organism>
<dbReference type="AlphaFoldDB" id="A0A2M8M926"/>
<dbReference type="EMBL" id="PGGD01000001">
    <property type="protein sequence ID" value="PJF00714.1"/>
    <property type="molecule type" value="Genomic_DNA"/>
</dbReference>
<proteinExistence type="predicted"/>
<protein>
    <submittedName>
        <fullName evidence="2">Uncharacterized protein</fullName>
    </submittedName>
</protein>
<evidence type="ECO:0000313" key="3">
    <source>
        <dbReference type="Proteomes" id="UP000228641"/>
    </source>
</evidence>
<evidence type="ECO:0000256" key="1">
    <source>
        <dbReference type="SAM" id="Phobius"/>
    </source>
</evidence>
<accession>A0A2M8M926</accession>